<dbReference type="AlphaFoldDB" id="A0A4P7N175"/>
<evidence type="ECO:0000256" key="1">
    <source>
        <dbReference type="ARBA" id="ARBA00004141"/>
    </source>
</evidence>
<protein>
    <recommendedName>
        <fullName evidence="7">Rhodopsin domain-containing protein</fullName>
    </recommendedName>
</protein>
<evidence type="ECO:0000256" key="2">
    <source>
        <dbReference type="ARBA" id="ARBA00022692"/>
    </source>
</evidence>
<accession>A0A4P7N175</accession>
<gene>
    <name evidence="8" type="ORF">PoMZ_00014</name>
</gene>
<feature type="transmembrane region" description="Helical" evidence="6">
    <location>
        <begin position="210"/>
        <end position="233"/>
    </location>
</feature>
<comment type="subcellular location">
    <subcellularLocation>
        <location evidence="1">Membrane</location>
        <topology evidence="1">Multi-pass membrane protein</topology>
    </subcellularLocation>
</comment>
<evidence type="ECO:0000259" key="7">
    <source>
        <dbReference type="Pfam" id="PF20684"/>
    </source>
</evidence>
<dbReference type="GO" id="GO:0016020">
    <property type="term" value="C:membrane"/>
    <property type="evidence" value="ECO:0007669"/>
    <property type="project" value="UniProtKB-SubCell"/>
</dbReference>
<feature type="transmembrane region" description="Helical" evidence="6">
    <location>
        <begin position="253"/>
        <end position="272"/>
    </location>
</feature>
<dbReference type="PANTHER" id="PTHR33048">
    <property type="entry name" value="PTH11-LIKE INTEGRAL MEMBRANE PROTEIN (AFU_ORTHOLOGUE AFUA_5G11245)"/>
    <property type="match status" value="1"/>
</dbReference>
<reference evidence="8 9" key="1">
    <citation type="journal article" date="2019" name="Mol. Biol. Evol.">
        <title>Blast fungal genomes show frequent chromosomal changes, gene gains and losses, and effector gene turnover.</title>
        <authorList>
            <person name="Gomez Luciano L.B."/>
            <person name="Jason Tsai I."/>
            <person name="Chuma I."/>
            <person name="Tosa Y."/>
            <person name="Chen Y.H."/>
            <person name="Li J.Y."/>
            <person name="Li M.Y."/>
            <person name="Jade Lu M.Y."/>
            <person name="Nakayashiki H."/>
            <person name="Li W.H."/>
        </authorList>
    </citation>
    <scope>NUCLEOTIDE SEQUENCE [LARGE SCALE GENOMIC DNA]</scope>
    <source>
        <strain evidence="8">MZ5-1-6</strain>
    </source>
</reference>
<feature type="transmembrane region" description="Helical" evidence="6">
    <location>
        <begin position="50"/>
        <end position="72"/>
    </location>
</feature>
<keyword evidence="4 6" id="KW-0472">Membrane</keyword>
<dbReference type="PANTHER" id="PTHR33048:SF42">
    <property type="entry name" value="INTEGRAL MEMBRANE PROTEIN"/>
    <property type="match status" value="1"/>
</dbReference>
<evidence type="ECO:0000256" key="5">
    <source>
        <dbReference type="ARBA" id="ARBA00038359"/>
    </source>
</evidence>
<dbReference type="Proteomes" id="UP000294847">
    <property type="component" value="Chromosome 2"/>
</dbReference>
<evidence type="ECO:0000256" key="4">
    <source>
        <dbReference type="ARBA" id="ARBA00023136"/>
    </source>
</evidence>
<name>A0A4P7N175_PYROR</name>
<dbReference type="Pfam" id="PF20684">
    <property type="entry name" value="Fung_rhodopsin"/>
    <property type="match status" value="1"/>
</dbReference>
<dbReference type="InterPro" id="IPR052337">
    <property type="entry name" value="SAT4-like"/>
</dbReference>
<dbReference type="InterPro" id="IPR049326">
    <property type="entry name" value="Rhodopsin_dom_fungi"/>
</dbReference>
<dbReference type="EMBL" id="CP034205">
    <property type="protein sequence ID" value="QBZ55122.1"/>
    <property type="molecule type" value="Genomic_DNA"/>
</dbReference>
<sequence>MDANINGALAQEDKGLVIVATAWSTTAVALLLMGLRFWAKVARSEGGLWWDDYILLVSWVCMYATALVNSIMVSLGSGKHIFAVDPSRLGDLTLLANVAGTTSILAAQLSKTSFGMTLLRIATDRLTRVLVWFAIVTINLAMTANLLSQWFQCNPPAKVWMPMLPGDCWRAEQSIMSIVMAAYSGAIDIMLVLVPWKIVLSLQMRLPEKIGIASAMSLGVFAGVAACVKAAYIPGLAAGDFTFAASELLIYSYLEIGLSIIAASIPALRVLVRDKIRSTRKGYSNGTQPTQQSRLDTTQETQKYVLQGGQIHRRDSFSVSYRLLNGRVSWPR</sequence>
<evidence type="ECO:0000313" key="9">
    <source>
        <dbReference type="Proteomes" id="UP000294847"/>
    </source>
</evidence>
<feature type="transmembrane region" description="Helical" evidence="6">
    <location>
        <begin position="175"/>
        <end position="198"/>
    </location>
</feature>
<comment type="similarity">
    <text evidence="5">Belongs to the SAT4 family.</text>
</comment>
<evidence type="ECO:0000313" key="8">
    <source>
        <dbReference type="EMBL" id="QBZ55122.1"/>
    </source>
</evidence>
<proteinExistence type="inferred from homology"/>
<organism evidence="8 9">
    <name type="scientific">Pyricularia oryzae</name>
    <name type="common">Rice blast fungus</name>
    <name type="synonym">Magnaporthe oryzae</name>
    <dbReference type="NCBI Taxonomy" id="318829"/>
    <lineage>
        <taxon>Eukaryota</taxon>
        <taxon>Fungi</taxon>
        <taxon>Dikarya</taxon>
        <taxon>Ascomycota</taxon>
        <taxon>Pezizomycotina</taxon>
        <taxon>Sordariomycetes</taxon>
        <taxon>Sordariomycetidae</taxon>
        <taxon>Magnaporthales</taxon>
        <taxon>Pyriculariaceae</taxon>
        <taxon>Pyricularia</taxon>
    </lineage>
</organism>
<evidence type="ECO:0000256" key="6">
    <source>
        <dbReference type="SAM" id="Phobius"/>
    </source>
</evidence>
<feature type="transmembrane region" description="Helical" evidence="6">
    <location>
        <begin position="129"/>
        <end position="151"/>
    </location>
</feature>
<keyword evidence="2 6" id="KW-0812">Transmembrane</keyword>
<feature type="transmembrane region" description="Helical" evidence="6">
    <location>
        <begin position="16"/>
        <end position="38"/>
    </location>
</feature>
<feature type="domain" description="Rhodopsin" evidence="7">
    <location>
        <begin position="35"/>
        <end position="273"/>
    </location>
</feature>
<evidence type="ECO:0000256" key="3">
    <source>
        <dbReference type="ARBA" id="ARBA00022989"/>
    </source>
</evidence>
<keyword evidence="3 6" id="KW-1133">Transmembrane helix</keyword>